<keyword evidence="1" id="KW-0732">Signal</keyword>
<name>A0A2M9Y7N2_9LEPT</name>
<organism evidence="2 3">
    <name type="scientific">Leptospira saintgironsiae</name>
    <dbReference type="NCBI Taxonomy" id="2023183"/>
    <lineage>
        <taxon>Bacteria</taxon>
        <taxon>Pseudomonadati</taxon>
        <taxon>Spirochaetota</taxon>
        <taxon>Spirochaetia</taxon>
        <taxon>Leptospirales</taxon>
        <taxon>Leptospiraceae</taxon>
        <taxon>Leptospira</taxon>
    </lineage>
</organism>
<evidence type="ECO:0000256" key="1">
    <source>
        <dbReference type="SAM" id="SignalP"/>
    </source>
</evidence>
<accession>A0A2M9Y7N2</accession>
<feature type="chain" id="PRO_5014631444" description="Porin" evidence="1">
    <location>
        <begin position="23"/>
        <end position="323"/>
    </location>
</feature>
<dbReference type="AlphaFoldDB" id="A0A2M9Y7N2"/>
<gene>
    <name evidence="2" type="ORF">CH362_18275</name>
</gene>
<evidence type="ECO:0000313" key="2">
    <source>
        <dbReference type="EMBL" id="PJZ47585.1"/>
    </source>
</evidence>
<keyword evidence="3" id="KW-1185">Reference proteome</keyword>
<feature type="signal peptide" evidence="1">
    <location>
        <begin position="1"/>
        <end position="22"/>
    </location>
</feature>
<protein>
    <recommendedName>
        <fullName evidence="4">Porin</fullName>
    </recommendedName>
</protein>
<dbReference type="RefSeq" id="WP_100711758.1">
    <property type="nucleotide sequence ID" value="NZ_NPDR01000014.1"/>
</dbReference>
<dbReference type="EMBL" id="NPDR01000014">
    <property type="protein sequence ID" value="PJZ47585.1"/>
    <property type="molecule type" value="Genomic_DNA"/>
</dbReference>
<dbReference type="Proteomes" id="UP000231926">
    <property type="component" value="Unassembled WGS sequence"/>
</dbReference>
<reference evidence="2 3" key="1">
    <citation type="submission" date="2017-07" db="EMBL/GenBank/DDBJ databases">
        <title>Leptospira spp. isolated from tropical soils.</title>
        <authorList>
            <person name="Thibeaux R."/>
            <person name="Iraola G."/>
            <person name="Ferres I."/>
            <person name="Bierque E."/>
            <person name="Girault D."/>
            <person name="Soupe-Gilbert M.-E."/>
            <person name="Picardeau M."/>
            <person name="Goarant C."/>
        </authorList>
    </citation>
    <scope>NUCLEOTIDE SEQUENCE [LARGE SCALE GENOMIC DNA]</scope>
    <source>
        <strain evidence="2 3">FH4-C-A2</strain>
    </source>
</reference>
<comment type="caution">
    <text evidence="2">The sequence shown here is derived from an EMBL/GenBank/DDBJ whole genome shotgun (WGS) entry which is preliminary data.</text>
</comment>
<sequence>MKFLFKKGVFLPLLLLAQPLFTGELFSQTVWAPYQRQLWVRTTAVNSVYDSAYVGKYHTTYDDDVRINVGALAFEYGITDRLTVDLQTGFGKLGRTQLIDRYFGTLTSPEQPDKYGIIDSRAGLRYKVLDEYDFDSIWVPTVSVRIGGIKKGDYDRNPQALGDGANGAEVNIYLGKDFNIWGLGALGEWSYRRREKPVPDDVLYYGALYKRFFDSFIFIVGSRGQIGQGGYAFADPKGTPPLNLIQIDTPSIAPFGTDWYSYYLEHERPAWGRKEIYHNLEVSLGYTDKYGNYYNFFYSHTYSGYNTAILRTFGFLINFPFNL</sequence>
<dbReference type="OrthoDB" id="334003at2"/>
<evidence type="ECO:0000313" key="3">
    <source>
        <dbReference type="Proteomes" id="UP000231926"/>
    </source>
</evidence>
<proteinExistence type="predicted"/>
<evidence type="ECO:0008006" key="4">
    <source>
        <dbReference type="Google" id="ProtNLM"/>
    </source>
</evidence>